<comment type="catalytic activity">
    <reaction evidence="8">
        <text>(sulfur carrier)-H + L-cysteine = (sulfur carrier)-SH + L-alanine</text>
        <dbReference type="Rhea" id="RHEA:43892"/>
        <dbReference type="Rhea" id="RHEA-COMP:14737"/>
        <dbReference type="Rhea" id="RHEA-COMP:14739"/>
        <dbReference type="ChEBI" id="CHEBI:29917"/>
        <dbReference type="ChEBI" id="CHEBI:35235"/>
        <dbReference type="ChEBI" id="CHEBI:57972"/>
        <dbReference type="ChEBI" id="CHEBI:64428"/>
        <dbReference type="EC" id="2.8.1.7"/>
    </reaction>
</comment>
<dbReference type="Gene3D" id="1.10.260.50">
    <property type="match status" value="1"/>
</dbReference>
<evidence type="ECO:0000256" key="5">
    <source>
        <dbReference type="ARBA" id="ARBA00022898"/>
    </source>
</evidence>
<proteinExistence type="inferred from homology"/>
<evidence type="ECO:0000256" key="7">
    <source>
        <dbReference type="ARBA" id="ARBA00023014"/>
    </source>
</evidence>
<protein>
    <submittedName>
        <fullName evidence="10">Cysteine desulfurase family protein</fullName>
    </submittedName>
</protein>
<evidence type="ECO:0000256" key="4">
    <source>
        <dbReference type="ARBA" id="ARBA00022723"/>
    </source>
</evidence>
<evidence type="ECO:0000259" key="9">
    <source>
        <dbReference type="Pfam" id="PF00266"/>
    </source>
</evidence>
<feature type="domain" description="Aminotransferase class V" evidence="9">
    <location>
        <begin position="3"/>
        <end position="364"/>
    </location>
</feature>
<evidence type="ECO:0000313" key="11">
    <source>
        <dbReference type="Proteomes" id="UP001597387"/>
    </source>
</evidence>
<keyword evidence="4" id="KW-0479">Metal-binding</keyword>
<comment type="cofactor">
    <cofactor evidence="1">
        <name>pyridoxal 5'-phosphate</name>
        <dbReference type="ChEBI" id="CHEBI:597326"/>
    </cofactor>
</comment>
<evidence type="ECO:0000256" key="1">
    <source>
        <dbReference type="ARBA" id="ARBA00001933"/>
    </source>
</evidence>
<keyword evidence="11" id="KW-1185">Reference proteome</keyword>
<dbReference type="Gene3D" id="3.90.1150.10">
    <property type="entry name" value="Aspartate Aminotransferase, domain 1"/>
    <property type="match status" value="1"/>
</dbReference>
<evidence type="ECO:0000256" key="6">
    <source>
        <dbReference type="ARBA" id="ARBA00023004"/>
    </source>
</evidence>
<accession>A0ABW4ZKM0</accession>
<comment type="similarity">
    <text evidence="2">Belongs to the class-V pyridoxal-phosphate-dependent aminotransferase family. NifS/IscS subfamily.</text>
</comment>
<dbReference type="RefSeq" id="WP_255903218.1">
    <property type="nucleotide sequence ID" value="NZ_JAFMZO010000003.1"/>
</dbReference>
<dbReference type="PANTHER" id="PTHR11601:SF34">
    <property type="entry name" value="CYSTEINE DESULFURASE"/>
    <property type="match status" value="1"/>
</dbReference>
<dbReference type="SUPFAM" id="SSF53383">
    <property type="entry name" value="PLP-dependent transferases"/>
    <property type="match status" value="1"/>
</dbReference>
<dbReference type="Proteomes" id="UP001597387">
    <property type="component" value="Unassembled WGS sequence"/>
</dbReference>
<dbReference type="InterPro" id="IPR015421">
    <property type="entry name" value="PyrdxlP-dep_Trfase_major"/>
</dbReference>
<gene>
    <name evidence="10" type="ORF">ACFSJU_09550</name>
</gene>
<dbReference type="InterPro" id="IPR015424">
    <property type="entry name" value="PyrdxlP-dep_Trfase"/>
</dbReference>
<sequence length="379" mass="41533">MKVYLDNAATTPLDPEVLKEMYRVMESQFGNPSSIHSHGREARTVIEKARKTVAALLHTSPSEIFFTSGGTEADNMAIRCGIVDHDIKHAVTTRIEHHAVLHTLQAMQKSGLIELSFVDIDGRGNINLSHLDELLAGHDRSFVSLMHANNEIGTLTDVEAVGDICKKHNAIFHCDTVQTMGHYPIDLQVLKADFITCAAHKFHGPKGIGFLYINHKLKINPMIYGGAQERNMRGGTENLHGIVGLAKALEIASEEMAEHHSYIQGLKSYLIDKLINNIPGVEFNGEIAPDSSLYTVLNVLFPETEIADMLLFNLDIAGISVSGGSACSSGTNIGSHVLEGIGSNPNRPAIRFSFSKFNTTEEIDFVVSKLRSLFQVNFS</sequence>
<dbReference type="InterPro" id="IPR016454">
    <property type="entry name" value="Cysteine_dSase"/>
</dbReference>
<evidence type="ECO:0000256" key="3">
    <source>
        <dbReference type="ARBA" id="ARBA00022679"/>
    </source>
</evidence>
<organism evidence="10 11">
    <name type="scientific">Paradesertivirga mongoliensis</name>
    <dbReference type="NCBI Taxonomy" id="2100740"/>
    <lineage>
        <taxon>Bacteria</taxon>
        <taxon>Pseudomonadati</taxon>
        <taxon>Bacteroidota</taxon>
        <taxon>Sphingobacteriia</taxon>
        <taxon>Sphingobacteriales</taxon>
        <taxon>Sphingobacteriaceae</taxon>
        <taxon>Paradesertivirga</taxon>
    </lineage>
</organism>
<evidence type="ECO:0000256" key="2">
    <source>
        <dbReference type="ARBA" id="ARBA00006490"/>
    </source>
</evidence>
<keyword evidence="3" id="KW-0808">Transferase</keyword>
<dbReference type="EMBL" id="JBHUHZ010000001">
    <property type="protein sequence ID" value="MFD2162634.1"/>
    <property type="molecule type" value="Genomic_DNA"/>
</dbReference>
<dbReference type="InterPro" id="IPR000192">
    <property type="entry name" value="Aminotrans_V_dom"/>
</dbReference>
<dbReference type="InterPro" id="IPR015422">
    <property type="entry name" value="PyrdxlP-dep_Trfase_small"/>
</dbReference>
<evidence type="ECO:0000313" key="10">
    <source>
        <dbReference type="EMBL" id="MFD2162634.1"/>
    </source>
</evidence>
<dbReference type="PIRSF" id="PIRSF005572">
    <property type="entry name" value="NifS"/>
    <property type="match status" value="1"/>
</dbReference>
<name>A0ABW4ZKM0_9SPHI</name>
<keyword evidence="7" id="KW-0411">Iron-sulfur</keyword>
<keyword evidence="6" id="KW-0408">Iron</keyword>
<dbReference type="PANTHER" id="PTHR11601">
    <property type="entry name" value="CYSTEINE DESULFURYLASE FAMILY MEMBER"/>
    <property type="match status" value="1"/>
</dbReference>
<dbReference type="Pfam" id="PF00266">
    <property type="entry name" value="Aminotran_5"/>
    <property type="match status" value="1"/>
</dbReference>
<reference evidence="11" key="1">
    <citation type="journal article" date="2019" name="Int. J. Syst. Evol. Microbiol.">
        <title>The Global Catalogue of Microorganisms (GCM) 10K type strain sequencing project: providing services to taxonomists for standard genome sequencing and annotation.</title>
        <authorList>
            <consortium name="The Broad Institute Genomics Platform"/>
            <consortium name="The Broad Institute Genome Sequencing Center for Infectious Disease"/>
            <person name="Wu L."/>
            <person name="Ma J."/>
        </authorList>
    </citation>
    <scope>NUCLEOTIDE SEQUENCE [LARGE SCALE GENOMIC DNA]</scope>
    <source>
        <strain evidence="11">KCTC 42217</strain>
    </source>
</reference>
<evidence type="ECO:0000256" key="8">
    <source>
        <dbReference type="ARBA" id="ARBA00050776"/>
    </source>
</evidence>
<keyword evidence="5" id="KW-0663">Pyridoxal phosphate</keyword>
<dbReference type="Gene3D" id="3.40.640.10">
    <property type="entry name" value="Type I PLP-dependent aspartate aminotransferase-like (Major domain)"/>
    <property type="match status" value="1"/>
</dbReference>
<comment type="caution">
    <text evidence="10">The sequence shown here is derived from an EMBL/GenBank/DDBJ whole genome shotgun (WGS) entry which is preliminary data.</text>
</comment>